<reference evidence="9 10" key="1">
    <citation type="submission" date="2020-02" db="EMBL/GenBank/DDBJ databases">
        <title>Out from the shadows clarifying the taxonomy of the family Cryomorphaceae and related taxa by utilizing the GTDB taxonomic framework.</title>
        <authorList>
            <person name="Bowman J.P."/>
        </authorList>
    </citation>
    <scope>NUCLEOTIDE SEQUENCE [LARGE SCALE GENOMIC DNA]</scope>
    <source>
        <strain evidence="9 10">QSSC 1-22</strain>
    </source>
</reference>
<evidence type="ECO:0000256" key="8">
    <source>
        <dbReference type="SAM" id="SignalP"/>
    </source>
</evidence>
<dbReference type="Proteomes" id="UP000486602">
    <property type="component" value="Unassembled WGS sequence"/>
</dbReference>
<dbReference type="GO" id="GO:0015483">
    <property type="term" value="F:long-chain fatty acid transporting porin activity"/>
    <property type="evidence" value="ECO:0007669"/>
    <property type="project" value="TreeGrafter"/>
</dbReference>
<dbReference type="InterPro" id="IPR005017">
    <property type="entry name" value="OMPP1/FadL/TodX"/>
</dbReference>
<dbReference type="Gene3D" id="2.40.160.60">
    <property type="entry name" value="Outer membrane protein transport protein (OMPP1/FadL/TodX)"/>
    <property type="match status" value="1"/>
</dbReference>
<keyword evidence="7" id="KW-0998">Cell outer membrane</keyword>
<keyword evidence="3" id="KW-1134">Transmembrane beta strand</keyword>
<evidence type="ECO:0000313" key="10">
    <source>
        <dbReference type="Proteomes" id="UP000486602"/>
    </source>
</evidence>
<dbReference type="AlphaFoldDB" id="A0A7K3WRN7"/>
<dbReference type="EMBL" id="JAAGVY010000011">
    <property type="protein sequence ID" value="NEN23502.1"/>
    <property type="molecule type" value="Genomic_DNA"/>
</dbReference>
<evidence type="ECO:0000256" key="7">
    <source>
        <dbReference type="ARBA" id="ARBA00023237"/>
    </source>
</evidence>
<dbReference type="GO" id="GO:0009279">
    <property type="term" value="C:cell outer membrane"/>
    <property type="evidence" value="ECO:0007669"/>
    <property type="project" value="UniProtKB-SubCell"/>
</dbReference>
<evidence type="ECO:0000256" key="5">
    <source>
        <dbReference type="ARBA" id="ARBA00022729"/>
    </source>
</evidence>
<feature type="chain" id="PRO_5029710534" description="Transporter" evidence="8">
    <location>
        <begin position="20"/>
        <end position="485"/>
    </location>
</feature>
<protein>
    <recommendedName>
        <fullName evidence="11">Transporter</fullName>
    </recommendedName>
</protein>
<dbReference type="PANTHER" id="PTHR35093:SF8">
    <property type="entry name" value="OUTER MEMBRANE PROTEIN NMB0088-RELATED"/>
    <property type="match status" value="1"/>
</dbReference>
<organism evidence="9 10">
    <name type="scientific">Cryomorpha ignava</name>
    <dbReference type="NCBI Taxonomy" id="101383"/>
    <lineage>
        <taxon>Bacteria</taxon>
        <taxon>Pseudomonadati</taxon>
        <taxon>Bacteroidota</taxon>
        <taxon>Flavobacteriia</taxon>
        <taxon>Flavobacteriales</taxon>
        <taxon>Cryomorphaceae</taxon>
        <taxon>Cryomorpha</taxon>
    </lineage>
</organism>
<evidence type="ECO:0000313" key="9">
    <source>
        <dbReference type="EMBL" id="NEN23502.1"/>
    </source>
</evidence>
<keyword evidence="5 8" id="KW-0732">Signal</keyword>
<dbReference type="PANTHER" id="PTHR35093">
    <property type="entry name" value="OUTER MEMBRANE PROTEIN NMB0088-RELATED"/>
    <property type="match status" value="1"/>
</dbReference>
<gene>
    <name evidence="9" type="ORF">G3O08_08305</name>
</gene>
<evidence type="ECO:0000256" key="6">
    <source>
        <dbReference type="ARBA" id="ARBA00023136"/>
    </source>
</evidence>
<comment type="subcellular location">
    <subcellularLocation>
        <location evidence="1">Cell outer membrane</location>
        <topology evidence="1">Multi-pass membrane protein</topology>
    </subcellularLocation>
</comment>
<comment type="similarity">
    <text evidence="2">Belongs to the OmpP1/FadL family.</text>
</comment>
<dbReference type="SUPFAM" id="SSF56935">
    <property type="entry name" value="Porins"/>
    <property type="match status" value="1"/>
</dbReference>
<evidence type="ECO:0000256" key="3">
    <source>
        <dbReference type="ARBA" id="ARBA00022452"/>
    </source>
</evidence>
<evidence type="ECO:0000256" key="4">
    <source>
        <dbReference type="ARBA" id="ARBA00022692"/>
    </source>
</evidence>
<keyword evidence="6" id="KW-0472">Membrane</keyword>
<feature type="signal peptide" evidence="8">
    <location>
        <begin position="1"/>
        <end position="19"/>
    </location>
</feature>
<keyword evidence="10" id="KW-1185">Reference proteome</keyword>
<keyword evidence="4" id="KW-0812">Transmembrane</keyword>
<name>A0A7K3WRN7_9FLAO</name>
<evidence type="ECO:0000256" key="2">
    <source>
        <dbReference type="ARBA" id="ARBA00008163"/>
    </source>
</evidence>
<sequence>MKRFIFSSVSILLGLAATAQNDADVLRYSSQYVLGTARFSGLGGAMGALGGDMSATHINPASIALYRFGDISFTPSMEFNVIESELNGNTASADQNKLVINNIGFVLANETKDPYWKSVNFGVSYNRLNTFNDNLVAKSTLPVGNSMMQDFANQAYGYAPGDLSEFSSLLAYNSYVIDRIDTINDIYDGRAFTGDLTQFQNAERSGRLSETSLNFGANYNDKVYIGASLNFQSPYYKSKVETTETPLDVANTDLVKYTYSEILETTGLGFNFKLGGIVKAGDYLRFGASVQTPTTFTLTDNYRTKLTSELREPSETFSEQSSLSVFEYRVRTPWRFMGSIAGILGKKGLVSFQYEFADFSGGKLKNASSYGSNGDFSDSNESILKNFSISNIYRAGAEYRFTNEFYGRAGFAYFSNPNRANEFTDADLNRYQYSGGLGYRAASWSLDMTYQLAKFQEVYQTNNSADITTLSNNLSSIILTLGFRL</sequence>
<comment type="caution">
    <text evidence="9">The sequence shown here is derived from an EMBL/GenBank/DDBJ whole genome shotgun (WGS) entry which is preliminary data.</text>
</comment>
<evidence type="ECO:0008006" key="11">
    <source>
        <dbReference type="Google" id="ProtNLM"/>
    </source>
</evidence>
<proteinExistence type="inferred from homology"/>
<evidence type="ECO:0000256" key="1">
    <source>
        <dbReference type="ARBA" id="ARBA00004571"/>
    </source>
</evidence>
<dbReference type="RefSeq" id="WP_163284794.1">
    <property type="nucleotide sequence ID" value="NZ_JAAGVY010000011.1"/>
</dbReference>
<accession>A0A7K3WRN7</accession>